<dbReference type="EMBL" id="VIEB01000612">
    <property type="protein sequence ID" value="TQD85015.1"/>
    <property type="molecule type" value="Genomic_DNA"/>
</dbReference>
<comment type="caution">
    <text evidence="1">The sequence shown here is derived from an EMBL/GenBank/DDBJ whole genome shotgun (WGS) entry which is preliminary data.</text>
</comment>
<evidence type="ECO:0000313" key="2">
    <source>
        <dbReference type="Proteomes" id="UP000315295"/>
    </source>
</evidence>
<name>A0A540LEW8_MALBA</name>
<evidence type="ECO:0000313" key="1">
    <source>
        <dbReference type="EMBL" id="TQD85015.1"/>
    </source>
</evidence>
<accession>A0A540LEW8</accession>
<dbReference type="AlphaFoldDB" id="A0A540LEW8"/>
<protein>
    <recommendedName>
        <fullName evidence="3">F-box associated domain-containing protein</fullName>
    </recommendedName>
</protein>
<sequence length="147" mass="16697">MFTMPRGHNCTEDFLDIWVMTEYGIDDSWAKLITLSPPDPESRVPYKPLCFRKSGEVVLVSTDDYGNMHELVSLDLVSKQFKNLGIRGYGYYHAEPYEESLALLDNVDAVSYRGADQVEKDEADSFQVLDDAVVMNVLNLLLSHRLS</sequence>
<proteinExistence type="predicted"/>
<evidence type="ECO:0008006" key="3">
    <source>
        <dbReference type="Google" id="ProtNLM"/>
    </source>
</evidence>
<reference evidence="1 2" key="1">
    <citation type="journal article" date="2019" name="G3 (Bethesda)">
        <title>Sequencing of a Wild Apple (Malus baccata) Genome Unravels the Differences Between Cultivated and Wild Apple Species Regarding Disease Resistance and Cold Tolerance.</title>
        <authorList>
            <person name="Chen X."/>
        </authorList>
    </citation>
    <scope>NUCLEOTIDE SEQUENCE [LARGE SCALE GENOMIC DNA]</scope>
    <source>
        <strain evidence="2">cv. Shandingzi</strain>
        <tissue evidence="1">Leaves</tissue>
    </source>
</reference>
<organism evidence="1 2">
    <name type="scientific">Malus baccata</name>
    <name type="common">Siberian crab apple</name>
    <name type="synonym">Pyrus baccata</name>
    <dbReference type="NCBI Taxonomy" id="106549"/>
    <lineage>
        <taxon>Eukaryota</taxon>
        <taxon>Viridiplantae</taxon>
        <taxon>Streptophyta</taxon>
        <taxon>Embryophyta</taxon>
        <taxon>Tracheophyta</taxon>
        <taxon>Spermatophyta</taxon>
        <taxon>Magnoliopsida</taxon>
        <taxon>eudicotyledons</taxon>
        <taxon>Gunneridae</taxon>
        <taxon>Pentapetalae</taxon>
        <taxon>rosids</taxon>
        <taxon>fabids</taxon>
        <taxon>Rosales</taxon>
        <taxon>Rosaceae</taxon>
        <taxon>Amygdaloideae</taxon>
        <taxon>Maleae</taxon>
        <taxon>Malus</taxon>
    </lineage>
</organism>
<gene>
    <name evidence="1" type="ORF">C1H46_029406</name>
</gene>
<keyword evidence="2" id="KW-1185">Reference proteome</keyword>
<dbReference type="Proteomes" id="UP000315295">
    <property type="component" value="Unassembled WGS sequence"/>
</dbReference>